<organism evidence="1 2">
    <name type="scientific">Amycolatopsis ultiminotia</name>
    <dbReference type="NCBI Taxonomy" id="543629"/>
    <lineage>
        <taxon>Bacteria</taxon>
        <taxon>Bacillati</taxon>
        <taxon>Actinomycetota</taxon>
        <taxon>Actinomycetes</taxon>
        <taxon>Pseudonocardiales</taxon>
        <taxon>Pseudonocardiaceae</taxon>
        <taxon>Amycolatopsis</taxon>
    </lineage>
</organism>
<dbReference type="Gene3D" id="3.40.50.1820">
    <property type="entry name" value="alpha/beta hydrolase"/>
    <property type="match status" value="1"/>
</dbReference>
<evidence type="ECO:0000313" key="2">
    <source>
        <dbReference type="Proteomes" id="UP001500689"/>
    </source>
</evidence>
<protein>
    <recommendedName>
        <fullName evidence="3">Peptidase S33 tripeptidyl aminopeptidase-like C-terminal domain-containing protein</fullName>
    </recommendedName>
</protein>
<dbReference type="SUPFAM" id="SSF53474">
    <property type="entry name" value="alpha/beta-Hydrolases"/>
    <property type="match status" value="1"/>
</dbReference>
<proteinExistence type="predicted"/>
<dbReference type="EMBL" id="BAAAZN010000018">
    <property type="protein sequence ID" value="GAA3572991.1"/>
    <property type="molecule type" value="Genomic_DNA"/>
</dbReference>
<evidence type="ECO:0008006" key="3">
    <source>
        <dbReference type="Google" id="ProtNLM"/>
    </source>
</evidence>
<reference evidence="2" key="1">
    <citation type="journal article" date="2019" name="Int. J. Syst. Evol. Microbiol.">
        <title>The Global Catalogue of Microorganisms (GCM) 10K type strain sequencing project: providing services to taxonomists for standard genome sequencing and annotation.</title>
        <authorList>
            <consortium name="The Broad Institute Genomics Platform"/>
            <consortium name="The Broad Institute Genome Sequencing Center for Infectious Disease"/>
            <person name="Wu L."/>
            <person name="Ma J."/>
        </authorList>
    </citation>
    <scope>NUCLEOTIDE SEQUENCE [LARGE SCALE GENOMIC DNA]</scope>
    <source>
        <strain evidence="2">JCM 16898</strain>
    </source>
</reference>
<gene>
    <name evidence="1" type="ORF">GCM10022222_66560</name>
</gene>
<sequence length="71" mass="7288">MGADSVADRLAEITAPALVVHGTADLPIPPEAGTALAAGLPAAEPVRLLDRSRAHSAGHDRRALTFVSRLP</sequence>
<dbReference type="InterPro" id="IPR029058">
    <property type="entry name" value="AB_hydrolase_fold"/>
</dbReference>
<name>A0ABP6Y0I2_9PSEU</name>
<evidence type="ECO:0000313" key="1">
    <source>
        <dbReference type="EMBL" id="GAA3572991.1"/>
    </source>
</evidence>
<keyword evidence="2" id="KW-1185">Reference proteome</keyword>
<dbReference type="Proteomes" id="UP001500689">
    <property type="component" value="Unassembled WGS sequence"/>
</dbReference>
<comment type="caution">
    <text evidence="1">The sequence shown here is derived from an EMBL/GenBank/DDBJ whole genome shotgun (WGS) entry which is preliminary data.</text>
</comment>
<dbReference type="RefSeq" id="WP_344867037.1">
    <property type="nucleotide sequence ID" value="NZ_BAAAZN010000018.1"/>
</dbReference>
<accession>A0ABP6Y0I2</accession>